<accession>A0A5C5WZA5</accession>
<dbReference type="Proteomes" id="UP000317243">
    <property type="component" value="Unassembled WGS sequence"/>
</dbReference>
<evidence type="ECO:0000313" key="2">
    <source>
        <dbReference type="Proteomes" id="UP000317243"/>
    </source>
</evidence>
<dbReference type="OrthoDB" id="214343at2"/>
<proteinExistence type="predicted"/>
<keyword evidence="2" id="KW-1185">Reference proteome</keyword>
<name>A0A5C5WZA5_9PLAN</name>
<dbReference type="EMBL" id="SIHI01000005">
    <property type="protein sequence ID" value="TWT55255.1"/>
    <property type="molecule type" value="Genomic_DNA"/>
</dbReference>
<protein>
    <recommendedName>
        <fullName evidence="3">3-keto-disaccharide hydrolase domain-containing protein</fullName>
    </recommendedName>
</protein>
<evidence type="ECO:0008006" key="3">
    <source>
        <dbReference type="Google" id="ProtNLM"/>
    </source>
</evidence>
<organism evidence="1 2">
    <name type="scientific">Thalassoglobus neptunius</name>
    <dbReference type="NCBI Taxonomy" id="1938619"/>
    <lineage>
        <taxon>Bacteria</taxon>
        <taxon>Pseudomonadati</taxon>
        <taxon>Planctomycetota</taxon>
        <taxon>Planctomycetia</taxon>
        <taxon>Planctomycetales</taxon>
        <taxon>Planctomycetaceae</taxon>
        <taxon>Thalassoglobus</taxon>
    </lineage>
</organism>
<gene>
    <name evidence="1" type="ORF">KOR42_28820</name>
</gene>
<sequence length="241" mass="27122">MGCRQVVLLVFGFAVCLFIGRIGFAQPDDYSGVVAEEEWTVLHLKSARMKGTRPLPKLSKLSTLEEFDLTGPQPGHPFVLGNFSTDGKFGLVDGYVQRLDGHDAALRVCWADEFELEGIMEHAGYGGWFFLMGWDQGHGYGVSNVNMKVSGSPWFVSEFRGAKAIEGKTTELDDFDWKREEPFRLTVKDKHVVLEIGRFEVVDFPLENYKPGEVIFGVYETQYGTKPIRVKSLRVRAISSQ</sequence>
<evidence type="ECO:0000313" key="1">
    <source>
        <dbReference type="EMBL" id="TWT55255.1"/>
    </source>
</evidence>
<comment type="caution">
    <text evidence="1">The sequence shown here is derived from an EMBL/GenBank/DDBJ whole genome shotgun (WGS) entry which is preliminary data.</text>
</comment>
<reference evidence="1 2" key="1">
    <citation type="submission" date="2019-02" db="EMBL/GenBank/DDBJ databases">
        <title>Deep-cultivation of Planctomycetes and their phenomic and genomic characterization uncovers novel biology.</title>
        <authorList>
            <person name="Wiegand S."/>
            <person name="Jogler M."/>
            <person name="Boedeker C."/>
            <person name="Pinto D."/>
            <person name="Vollmers J."/>
            <person name="Rivas-Marin E."/>
            <person name="Kohn T."/>
            <person name="Peeters S.H."/>
            <person name="Heuer A."/>
            <person name="Rast P."/>
            <person name="Oberbeckmann S."/>
            <person name="Bunk B."/>
            <person name="Jeske O."/>
            <person name="Meyerdierks A."/>
            <person name="Storesund J.E."/>
            <person name="Kallscheuer N."/>
            <person name="Luecker S."/>
            <person name="Lage O.M."/>
            <person name="Pohl T."/>
            <person name="Merkel B.J."/>
            <person name="Hornburger P."/>
            <person name="Mueller R.-W."/>
            <person name="Bruemmer F."/>
            <person name="Labrenz M."/>
            <person name="Spormann A.M."/>
            <person name="Op Den Camp H."/>
            <person name="Overmann J."/>
            <person name="Amann R."/>
            <person name="Jetten M.S.M."/>
            <person name="Mascher T."/>
            <person name="Medema M.H."/>
            <person name="Devos D.P."/>
            <person name="Kaster A.-K."/>
            <person name="Ovreas L."/>
            <person name="Rohde M."/>
            <person name="Galperin M.Y."/>
            <person name="Jogler C."/>
        </authorList>
    </citation>
    <scope>NUCLEOTIDE SEQUENCE [LARGE SCALE GENOMIC DNA]</scope>
    <source>
        <strain evidence="1 2">KOR42</strain>
    </source>
</reference>
<dbReference type="AlphaFoldDB" id="A0A5C5WZA5"/>
<dbReference type="RefSeq" id="WP_146510394.1">
    <property type="nucleotide sequence ID" value="NZ_SIHI01000005.1"/>
</dbReference>